<dbReference type="EMBL" id="KI289953">
    <property type="protein sequence ID" value="ESA07759.1"/>
    <property type="molecule type" value="Genomic_DNA"/>
</dbReference>
<proteinExistence type="predicted"/>
<accession>U9THW7</accession>
<reference evidence="1" key="1">
    <citation type="submission" date="2013-07" db="EMBL/GenBank/DDBJ databases">
        <title>The genome of an arbuscular mycorrhizal fungus provides insights into the evolution of the oldest plant symbiosis.</title>
        <authorList>
            <consortium name="DOE Joint Genome Institute"/>
            <person name="Tisserant E."/>
            <person name="Malbreil M."/>
            <person name="Kuo A."/>
            <person name="Kohler A."/>
            <person name="Symeonidi A."/>
            <person name="Balestrini R."/>
            <person name="Charron P."/>
            <person name="Duensing N."/>
            <person name="Frei-dit-Frey N."/>
            <person name="Gianinazzi-Pearson V."/>
            <person name="Gilbert B."/>
            <person name="Handa Y."/>
            <person name="Hijri M."/>
            <person name="Kaul R."/>
            <person name="Kawaguchi M."/>
            <person name="Krajinski F."/>
            <person name="Lammers P."/>
            <person name="Lapierre D."/>
            <person name="Masclaux F.G."/>
            <person name="Murat C."/>
            <person name="Morin E."/>
            <person name="Ndikumana S."/>
            <person name="Pagni M."/>
            <person name="Petitpierre D."/>
            <person name="Requena N."/>
            <person name="Rosikiewicz P."/>
            <person name="Riley R."/>
            <person name="Saito K."/>
            <person name="San Clemente H."/>
            <person name="Shapiro H."/>
            <person name="van Tuinen D."/>
            <person name="Becard G."/>
            <person name="Bonfante P."/>
            <person name="Paszkowski U."/>
            <person name="Shachar-Hill Y."/>
            <person name="Young J.P."/>
            <person name="Sanders I.R."/>
            <person name="Henrissat B."/>
            <person name="Rensing S.A."/>
            <person name="Grigoriev I.V."/>
            <person name="Corradi N."/>
            <person name="Roux C."/>
            <person name="Martin F."/>
        </authorList>
    </citation>
    <scope>NUCLEOTIDE SEQUENCE</scope>
    <source>
        <strain evidence="1">DAOM 197198</strain>
    </source>
</reference>
<dbReference type="AlphaFoldDB" id="U9THW7"/>
<name>U9THW7_RHIID</name>
<organism evidence="1">
    <name type="scientific">Rhizophagus irregularis (strain DAOM 181602 / DAOM 197198 / MUCL 43194)</name>
    <name type="common">Arbuscular mycorrhizal fungus</name>
    <name type="synonym">Glomus intraradices</name>
    <dbReference type="NCBI Taxonomy" id="747089"/>
    <lineage>
        <taxon>Eukaryota</taxon>
        <taxon>Fungi</taxon>
        <taxon>Fungi incertae sedis</taxon>
        <taxon>Mucoromycota</taxon>
        <taxon>Glomeromycotina</taxon>
        <taxon>Glomeromycetes</taxon>
        <taxon>Glomerales</taxon>
        <taxon>Glomeraceae</taxon>
        <taxon>Rhizophagus</taxon>
    </lineage>
</organism>
<evidence type="ECO:0000313" key="1">
    <source>
        <dbReference type="EMBL" id="ESA07759.1"/>
    </source>
</evidence>
<dbReference type="HOGENOM" id="CLU_3051544_0_0_1"/>
<gene>
    <name evidence="1" type="ORF">GLOINDRAFT_32489</name>
</gene>
<protein>
    <submittedName>
        <fullName evidence="1">Uncharacterized protein</fullName>
    </submittedName>
</protein>
<sequence>MYILISNFAISRSSIILTEISHFEIFVIWDLNCFSNIRDSGITYINFFIDRIKT</sequence>